<dbReference type="GO" id="GO:0051734">
    <property type="term" value="F:ATP-dependent polynucleotide 5'-hydroxyl-kinase activity"/>
    <property type="evidence" value="ECO:0007669"/>
    <property type="project" value="UniProtKB-EC"/>
</dbReference>
<dbReference type="SUPFAM" id="SSF52540">
    <property type="entry name" value="P-loop containing nucleoside triphosphate hydrolases"/>
    <property type="match status" value="1"/>
</dbReference>
<dbReference type="EC" id="2.7.1.78" evidence="2"/>
<keyword evidence="4" id="KW-0547">Nucleotide-binding</keyword>
<dbReference type="KEGG" id="dka:DKAM_0145"/>
<evidence type="ECO:0000256" key="5">
    <source>
        <dbReference type="ARBA" id="ARBA00022777"/>
    </source>
</evidence>
<dbReference type="InterPro" id="IPR032319">
    <property type="entry name" value="CLP1_P"/>
</dbReference>
<evidence type="ECO:0000259" key="10">
    <source>
        <dbReference type="Pfam" id="PF16575"/>
    </source>
</evidence>
<comment type="cofactor">
    <cofactor evidence="1">
        <name>a divalent metal cation</name>
        <dbReference type="ChEBI" id="CHEBI:60240"/>
    </cofactor>
</comment>
<feature type="domain" description="Clp1 P-loop" evidence="10">
    <location>
        <begin position="82"/>
        <end position="257"/>
    </location>
</feature>
<dbReference type="PANTHER" id="PTHR12755:SF3">
    <property type="entry name" value="POLYNUCLEOTIDE 5'-HYDROXYL-KINASE NOL9"/>
    <property type="match status" value="1"/>
</dbReference>
<evidence type="ECO:0000313" key="11">
    <source>
        <dbReference type="EMBL" id="ACL10474.1"/>
    </source>
</evidence>
<sequence length="397" mass="45035">MSISILNGSITILGKTVRSDEKVIIHRFRNYIIEALEDAELDIVMANESDIQPVDVEDPYKLRNTLAVEIVSSGLRKIIAIGDTDSGKTSFTTLLLNTAISAGLKPCIIDGDIGQANVGPPGFISLGVPVNQVLWNTEIPAYIMRFVGDIRPQNYIYLIPRELRWLAEKAESSGCNMVVIDTDGWVRDSVAIHYKHYLIEVVEPDALVVIGGKLSRYFKKYEKIGVKVYEVPEPRVKRARNREERRLLRSMRYRDFLADAPLRKIEMNSVLVTGHPLFHGYPVDASSLIDLIDGRVIYVSQLMDELHVYGFIKTYNGEEIAKRLGATKVKIYQPGFERNIYCGIRSLGGSDYPCIVEKLSFEDNTVVIRTRYQDRIDVLKLSPIKLRDDYTEEFIEV</sequence>
<dbReference type="InterPro" id="IPR045116">
    <property type="entry name" value="Clp1/Grc3"/>
</dbReference>
<name>B8D2S7_DESA1</name>
<dbReference type="RefSeq" id="WP_012607816.1">
    <property type="nucleotide sequence ID" value="NC_011766.1"/>
</dbReference>
<evidence type="ECO:0000256" key="6">
    <source>
        <dbReference type="ARBA" id="ARBA00022840"/>
    </source>
</evidence>
<accession>B8D2S7</accession>
<dbReference type="InterPro" id="IPR027417">
    <property type="entry name" value="P-loop_NTPase"/>
</dbReference>
<comment type="function">
    <text evidence="7">Polynucleotide kinase that can phosphorylate the 5'-hydroxyl groups of both single-stranded RNA (ssRNA) and single-stranded DNA (ssDNA). Exhibits a strong preference for ssRNA.</text>
</comment>
<dbReference type="EMBL" id="CP001140">
    <property type="protein sequence ID" value="ACL10474.1"/>
    <property type="molecule type" value="Genomic_DNA"/>
</dbReference>
<evidence type="ECO:0000256" key="1">
    <source>
        <dbReference type="ARBA" id="ARBA00001968"/>
    </source>
</evidence>
<evidence type="ECO:0000256" key="8">
    <source>
        <dbReference type="ARBA" id="ARBA00044641"/>
    </source>
</evidence>
<proteinExistence type="predicted"/>
<dbReference type="STRING" id="490899.DKAM_0145"/>
<organism evidence="11 12">
    <name type="scientific">Desulfurococcus amylolyticus (strain DSM 18924 / JCM 16383 / VKM B-2413 / 1221n)</name>
    <name type="common">Desulfurococcus kamchatkensis</name>
    <dbReference type="NCBI Taxonomy" id="490899"/>
    <lineage>
        <taxon>Archaea</taxon>
        <taxon>Thermoproteota</taxon>
        <taxon>Thermoprotei</taxon>
        <taxon>Desulfurococcales</taxon>
        <taxon>Desulfurococcaceae</taxon>
        <taxon>Desulfurococcus</taxon>
    </lineage>
</organism>
<evidence type="ECO:0000256" key="4">
    <source>
        <dbReference type="ARBA" id="ARBA00022741"/>
    </source>
</evidence>
<evidence type="ECO:0000256" key="9">
    <source>
        <dbReference type="ARBA" id="ARBA00044673"/>
    </source>
</evidence>
<dbReference type="Pfam" id="PF16575">
    <property type="entry name" value="CLP1_P"/>
    <property type="match status" value="1"/>
</dbReference>
<protein>
    <recommendedName>
        <fullName evidence="2">polynucleotide 5'-hydroxyl-kinase</fullName>
        <ecNumber evidence="2">2.7.1.78</ecNumber>
    </recommendedName>
</protein>
<comment type="catalytic activity">
    <reaction evidence="9">
        <text>a 5'-end dephospho-2'-deoxyribonucleoside-DNA + ATP = a 5'-end 5'-phospho-2'-deoxyribonucleoside-DNA + ADP + H(+)</text>
        <dbReference type="Rhea" id="RHEA:15669"/>
        <dbReference type="Rhea" id="RHEA-COMP:13180"/>
        <dbReference type="Rhea" id="RHEA-COMP:13184"/>
        <dbReference type="ChEBI" id="CHEBI:15378"/>
        <dbReference type="ChEBI" id="CHEBI:30616"/>
        <dbReference type="ChEBI" id="CHEBI:136412"/>
        <dbReference type="ChEBI" id="CHEBI:136416"/>
        <dbReference type="ChEBI" id="CHEBI:456216"/>
        <dbReference type="EC" id="2.7.1.78"/>
    </reaction>
</comment>
<dbReference type="AlphaFoldDB" id="B8D2S7"/>
<keyword evidence="3" id="KW-0808">Transferase</keyword>
<evidence type="ECO:0000256" key="7">
    <source>
        <dbReference type="ARBA" id="ARBA00024737"/>
    </source>
</evidence>
<dbReference type="GO" id="GO:0005524">
    <property type="term" value="F:ATP binding"/>
    <property type="evidence" value="ECO:0007669"/>
    <property type="project" value="UniProtKB-KW"/>
</dbReference>
<dbReference type="eggNOG" id="arCOG04127">
    <property type="taxonomic scope" value="Archaea"/>
</dbReference>
<evidence type="ECO:0000313" key="12">
    <source>
        <dbReference type="Proteomes" id="UP000006903"/>
    </source>
</evidence>
<dbReference type="GO" id="GO:0006396">
    <property type="term" value="P:RNA processing"/>
    <property type="evidence" value="ECO:0007669"/>
    <property type="project" value="InterPro"/>
</dbReference>
<dbReference type="HOGENOM" id="CLU_051301_1_0_2"/>
<reference evidence="11 12" key="1">
    <citation type="journal article" date="2009" name="J. Bacteriol.">
        <title>Complete genome sequence of the anaerobic, protein-degrading hyperthermophilic crenarchaeon Desulfurococcus kamchatkensis.</title>
        <authorList>
            <person name="Ravin N.V."/>
            <person name="Mardanov A.V."/>
            <person name="Beletsky A.V."/>
            <person name="Kublanov I.V."/>
            <person name="Kolganova T.V."/>
            <person name="Lebedinsky A.V."/>
            <person name="Chernyh N.A."/>
            <person name="Bonch-Osmolovskaya E.A."/>
            <person name="Skryabin K.G."/>
        </authorList>
    </citation>
    <scope>NUCLEOTIDE SEQUENCE [LARGE SCALE GENOMIC DNA]</scope>
    <source>
        <strain evidence="12">DSM 18924 / JCM 16383 / VKM B-2413 / 1221n</strain>
    </source>
</reference>
<dbReference type="PANTHER" id="PTHR12755">
    <property type="entry name" value="CLEAVAGE/POLYADENYLATION FACTOR IA SUBUNIT CLP1P"/>
    <property type="match status" value="1"/>
</dbReference>
<gene>
    <name evidence="11" type="ordered locus">DKAM_0145</name>
</gene>
<dbReference type="Proteomes" id="UP000006903">
    <property type="component" value="Chromosome"/>
</dbReference>
<keyword evidence="5" id="KW-0418">Kinase</keyword>
<comment type="catalytic activity">
    <reaction evidence="8">
        <text>a 5'-end dephospho-ribonucleoside-RNA + ATP = a 5'-end 5'-phospho-ribonucleoside-RNA + ADP + H(+)</text>
        <dbReference type="Rhea" id="RHEA:54580"/>
        <dbReference type="Rhea" id="RHEA-COMP:13936"/>
        <dbReference type="Rhea" id="RHEA-COMP:15179"/>
        <dbReference type="ChEBI" id="CHEBI:15378"/>
        <dbReference type="ChEBI" id="CHEBI:30616"/>
        <dbReference type="ChEBI" id="CHEBI:138282"/>
        <dbReference type="ChEBI" id="CHEBI:138284"/>
        <dbReference type="ChEBI" id="CHEBI:456216"/>
        <dbReference type="EC" id="2.7.1.78"/>
    </reaction>
</comment>
<evidence type="ECO:0000256" key="2">
    <source>
        <dbReference type="ARBA" id="ARBA00012157"/>
    </source>
</evidence>
<dbReference type="GeneID" id="7170456"/>
<keyword evidence="6" id="KW-0067">ATP-binding</keyword>
<evidence type="ECO:0000256" key="3">
    <source>
        <dbReference type="ARBA" id="ARBA00022679"/>
    </source>
</evidence>
<dbReference type="Gene3D" id="3.40.50.300">
    <property type="entry name" value="P-loop containing nucleotide triphosphate hydrolases"/>
    <property type="match status" value="1"/>
</dbReference>